<evidence type="ECO:0000256" key="1">
    <source>
        <dbReference type="SAM" id="MobiDB-lite"/>
    </source>
</evidence>
<feature type="domain" description="Hepatitis TT virus Orf2/Gyrovirus Vp2 N-terminal" evidence="2">
    <location>
        <begin position="51"/>
        <end position="78"/>
    </location>
</feature>
<feature type="region of interest" description="Disordered" evidence="1">
    <location>
        <begin position="118"/>
        <end position="139"/>
    </location>
</feature>
<proteinExistence type="predicted"/>
<accession>A0A8F7PP05</accession>
<gene>
    <name evidence="3" type="primary">US32</name>
    <name evidence="3" type="ORF">CCMVgp162</name>
</gene>
<feature type="domain" description="Hepatitis TT virus Orf2/Gyrovirus Vp2 N-terminal" evidence="2">
    <location>
        <begin position="7"/>
        <end position="42"/>
    </location>
</feature>
<name>A0A8F7PP05_9BETA</name>
<organism evidence="3">
    <name type="scientific">Panine betaherpesvirus 2</name>
    <name type="common">Chimpanzee cytomegalovirus</name>
    <dbReference type="NCBI Taxonomy" id="188763"/>
    <lineage>
        <taxon>Viruses</taxon>
        <taxon>Duplodnaviria</taxon>
        <taxon>Heunggongvirae</taxon>
        <taxon>Peploviricota</taxon>
        <taxon>Herviviricetes</taxon>
        <taxon>Herpesvirales</taxon>
        <taxon>Orthoherpesviridae</taxon>
        <taxon>Betaherpesvirinae</taxon>
        <taxon>Cytomegalovirus</taxon>
        <taxon>Cytomegalovirus paninebeta2</taxon>
    </lineage>
</organism>
<sequence>MVIATTDSERDWRRVMVESHALWCDCDEWQSHLYRVFDSDFHRRARNREERRAANWRRQMRRLHRLWCFCRDWKSHALFTIWDGMESDADSSASSSGEAPEQPVCKWKNARALSRAYHYRRRRGRRGTPPPRNMPGFEHVRPLWYNNPRDVREDERRTRAEPDRVVFQLGGVHPRRPFRIYEPPDPEEEEQGA</sequence>
<dbReference type="EMBL" id="MZ151943">
    <property type="protein sequence ID" value="QXV67928.1"/>
    <property type="molecule type" value="Genomic_DNA"/>
</dbReference>
<dbReference type="Pfam" id="PF02957">
    <property type="entry name" value="TT_ORF2-like"/>
    <property type="match status" value="2"/>
</dbReference>
<protein>
    <submittedName>
        <fullName evidence="3">Protein US32</fullName>
    </submittedName>
</protein>
<evidence type="ECO:0000313" key="3">
    <source>
        <dbReference type="EMBL" id="QXV67928.1"/>
    </source>
</evidence>
<evidence type="ECO:0000259" key="2">
    <source>
        <dbReference type="Pfam" id="PF02957"/>
    </source>
</evidence>
<dbReference type="InterPro" id="IPR004118">
    <property type="entry name" value="HEV_TT_vir_Orf2/Gyrovir_Vp2_N"/>
</dbReference>
<reference evidence="3" key="1">
    <citation type="submission" date="2021-05" db="EMBL/GenBank/DDBJ databases">
        <title>Cloning and multi-omic analysis of chimpanzee cytomegalovirus: a resource for comparative functional genomics.</title>
        <authorList>
            <person name="Phan Q.V."/>
        </authorList>
    </citation>
    <scope>NUCLEOTIDE SEQUENCE</scope>
    <source>
        <strain evidence="3">Heberling</strain>
    </source>
</reference>